<dbReference type="Pfam" id="PF00535">
    <property type="entry name" value="Glycos_transf_2"/>
    <property type="match status" value="1"/>
</dbReference>
<dbReference type="InterPro" id="IPR001173">
    <property type="entry name" value="Glyco_trans_2-like"/>
</dbReference>
<evidence type="ECO:0000256" key="3">
    <source>
        <dbReference type="ARBA" id="ARBA00022989"/>
    </source>
</evidence>
<feature type="transmembrane region" description="Helical" evidence="5">
    <location>
        <begin position="247"/>
        <end position="266"/>
    </location>
</feature>
<evidence type="ECO:0000256" key="1">
    <source>
        <dbReference type="ARBA" id="ARBA00004141"/>
    </source>
</evidence>
<evidence type="ECO:0000256" key="5">
    <source>
        <dbReference type="SAM" id="Phobius"/>
    </source>
</evidence>
<dbReference type="CDD" id="cd04179">
    <property type="entry name" value="DPM_DPG-synthase_like"/>
    <property type="match status" value="1"/>
</dbReference>
<feature type="transmembrane region" description="Helical" evidence="5">
    <location>
        <begin position="287"/>
        <end position="305"/>
    </location>
</feature>
<keyword evidence="4 5" id="KW-0472">Membrane</keyword>
<evidence type="ECO:0000313" key="8">
    <source>
        <dbReference type="EMBL" id="MDR6726989.1"/>
    </source>
</evidence>
<dbReference type="Gene3D" id="3.90.550.10">
    <property type="entry name" value="Spore Coat Polysaccharide Biosynthesis Protein SpsA, Chain A"/>
    <property type="match status" value="1"/>
</dbReference>
<dbReference type="AlphaFoldDB" id="A0AAP5HAU5"/>
<dbReference type="EMBL" id="JAVDTR010000021">
    <property type="protein sequence ID" value="MDR6726989.1"/>
    <property type="molecule type" value="Genomic_DNA"/>
</dbReference>
<dbReference type="RefSeq" id="WP_056698964.1">
    <property type="nucleotide sequence ID" value="NZ_JAVDTR010000021.1"/>
</dbReference>
<evidence type="ECO:0000256" key="2">
    <source>
        <dbReference type="ARBA" id="ARBA00022692"/>
    </source>
</evidence>
<evidence type="ECO:0000313" key="9">
    <source>
        <dbReference type="Proteomes" id="UP001254832"/>
    </source>
</evidence>
<dbReference type="PANTHER" id="PTHR10859">
    <property type="entry name" value="GLYCOSYL TRANSFERASE"/>
    <property type="match status" value="1"/>
</dbReference>
<dbReference type="PANTHER" id="PTHR10859:SF114">
    <property type="entry name" value="DOLICHOL-PHOSPHATE MANNOSYLTRANSFERASE"/>
    <property type="match status" value="1"/>
</dbReference>
<sequence>MTVLIPAYEPDVRLLNLILQLQTFGLGSIVIVDDGSGPAYRGIFETAEAYGCTVLTHIVNLGKGQALKSGFQHIQESNTTGYVVCADSDGQHLPHDIKRVFDVLQEQRTPGIVLGSRQFSGRIPLRSRFGNTVTRSVFALTTGTKVYDTQTGLRGFPYSMLGWLLQIPGERFEYEMNMLLAAHQEGYVITEEYIDTVYLDHNRSSHFRPLVDSLRIYLPILKFSTSSVVSALIDFALLFIIQYFTHHLFLAVVTARLCSSVFNYTVNRKYVFTGGQTSKVRQSFPKYFALVVLVLLLNYGLLYFYNETLILPLIAAKLLTEASIFLFSYWAQRRFVYS</sequence>
<name>A0AAP5HAU5_PAEAM</name>
<comment type="subcellular location">
    <subcellularLocation>
        <location evidence="1">Membrane</location>
        <topology evidence="1">Multi-pass membrane protein</topology>
    </subcellularLocation>
</comment>
<comment type="caution">
    <text evidence="8">The sequence shown here is derived from an EMBL/GenBank/DDBJ whole genome shotgun (WGS) entry which is preliminary data.</text>
</comment>
<dbReference type="Pfam" id="PF04138">
    <property type="entry name" value="GtrA_DPMS_TM"/>
    <property type="match status" value="1"/>
</dbReference>
<proteinExistence type="predicted"/>
<dbReference type="GO" id="GO:0000271">
    <property type="term" value="P:polysaccharide biosynthetic process"/>
    <property type="evidence" value="ECO:0007669"/>
    <property type="project" value="InterPro"/>
</dbReference>
<keyword evidence="3 5" id="KW-1133">Transmembrane helix</keyword>
<dbReference type="InterPro" id="IPR029044">
    <property type="entry name" value="Nucleotide-diphossugar_trans"/>
</dbReference>
<dbReference type="SUPFAM" id="SSF53448">
    <property type="entry name" value="Nucleotide-diphospho-sugar transferases"/>
    <property type="match status" value="1"/>
</dbReference>
<dbReference type="Proteomes" id="UP001254832">
    <property type="component" value="Unassembled WGS sequence"/>
</dbReference>
<dbReference type="GO" id="GO:0016020">
    <property type="term" value="C:membrane"/>
    <property type="evidence" value="ECO:0007669"/>
    <property type="project" value="UniProtKB-SubCell"/>
</dbReference>
<feature type="domain" description="GtrA/DPMS transmembrane" evidence="7">
    <location>
        <begin position="222"/>
        <end position="336"/>
    </location>
</feature>
<organism evidence="8 9">
    <name type="scientific">Paenibacillus amylolyticus</name>
    <dbReference type="NCBI Taxonomy" id="1451"/>
    <lineage>
        <taxon>Bacteria</taxon>
        <taxon>Bacillati</taxon>
        <taxon>Bacillota</taxon>
        <taxon>Bacilli</taxon>
        <taxon>Bacillales</taxon>
        <taxon>Paenibacillaceae</taxon>
        <taxon>Paenibacillus</taxon>
    </lineage>
</organism>
<evidence type="ECO:0000259" key="6">
    <source>
        <dbReference type="Pfam" id="PF00535"/>
    </source>
</evidence>
<feature type="transmembrane region" description="Helical" evidence="5">
    <location>
        <begin position="311"/>
        <end position="331"/>
    </location>
</feature>
<dbReference type="GO" id="GO:0006487">
    <property type="term" value="P:protein N-linked glycosylation"/>
    <property type="evidence" value="ECO:0007669"/>
    <property type="project" value="TreeGrafter"/>
</dbReference>
<gene>
    <name evidence="8" type="ORF">J2W91_005514</name>
</gene>
<feature type="domain" description="Glycosyltransferase 2-like" evidence="6">
    <location>
        <begin position="3"/>
        <end position="127"/>
    </location>
</feature>
<evidence type="ECO:0000259" key="7">
    <source>
        <dbReference type="Pfam" id="PF04138"/>
    </source>
</evidence>
<accession>A0AAP5HAU5</accession>
<dbReference type="InterPro" id="IPR007267">
    <property type="entry name" value="GtrA_DPMS_TM"/>
</dbReference>
<reference evidence="8" key="1">
    <citation type="submission" date="2023-07" db="EMBL/GenBank/DDBJ databases">
        <title>Sorghum-associated microbial communities from plants grown in Nebraska, USA.</title>
        <authorList>
            <person name="Schachtman D."/>
        </authorList>
    </citation>
    <scope>NUCLEOTIDE SEQUENCE</scope>
    <source>
        <strain evidence="8">BE80</strain>
    </source>
</reference>
<protein>
    <submittedName>
        <fullName evidence="8">Flippase GtrA</fullName>
    </submittedName>
</protein>
<evidence type="ECO:0000256" key="4">
    <source>
        <dbReference type="ARBA" id="ARBA00023136"/>
    </source>
</evidence>
<keyword evidence="2 5" id="KW-0812">Transmembrane</keyword>